<sequence>MQTNGKTKSFWMTTTTMGSFPRLPGSTQADVCVIGGGIAGLTTAYLLSSQGRSVVLIEALDALGGGETGRTTAHFMPPDDRYFEIEKSFGADGARMVARSFQAATDLVEEIARREAPECEFERLEGYLYCLPGQDPQDLQRELESALRAGVAVERLPQAPGLAFDTGPCIRFAHQAQFHPLRYLAGLARACVRQGVRLHCGTRAVDIQGTAEVQVVTTLRGQIRARAVVVATNTPFNDRVVMHTKQSGYRTYVVGMEVPRGAVPRILLWDTGEPYYYVRLASAAADSATDTLIVGGKDHKVGQDSRPERRWDDIERWVRERFPMAGDVTHRWSGQVMEPADPVAFFGRNPNDEGDVFIITGDSGTGMTHCTAGAMAVSDMIMGRANPWADLYDPARKMTHGLGEFVKEQANTLAQYKDLVTGGDVDDVDHIRPGEGAVVRRGVSKLAIYRDDASMLHVRSAICTHLGCVVAWNASEKSWDCPCHASRFSIEGEVLHGPAGSPLPEAKLDVPPD</sequence>
<dbReference type="GO" id="GO:0051537">
    <property type="term" value="F:2 iron, 2 sulfur cluster binding"/>
    <property type="evidence" value="ECO:0007669"/>
    <property type="project" value="UniProtKB-KW"/>
</dbReference>
<evidence type="ECO:0000313" key="8">
    <source>
        <dbReference type="EMBL" id="TFZ03091.1"/>
    </source>
</evidence>
<dbReference type="FunFam" id="2.102.10.10:FF:000014">
    <property type="entry name" value="Oxidoreductase, FAD dependent"/>
    <property type="match status" value="1"/>
</dbReference>
<evidence type="ECO:0000259" key="7">
    <source>
        <dbReference type="PROSITE" id="PS51296"/>
    </source>
</evidence>
<accession>A0A4Z0BW20</accession>
<dbReference type="Gene3D" id="2.102.10.10">
    <property type="entry name" value="Rieske [2Fe-2S] iron-sulphur domain"/>
    <property type="match status" value="1"/>
</dbReference>
<dbReference type="Proteomes" id="UP000298180">
    <property type="component" value="Unassembled WGS sequence"/>
</dbReference>
<gene>
    <name evidence="8" type="ORF">EZ313_17925</name>
</gene>
<evidence type="ECO:0000256" key="1">
    <source>
        <dbReference type="ARBA" id="ARBA00022714"/>
    </source>
</evidence>
<keyword evidence="6" id="KW-1015">Disulfide bond</keyword>
<dbReference type="InterPro" id="IPR036922">
    <property type="entry name" value="Rieske_2Fe-2S_sf"/>
</dbReference>
<keyword evidence="4" id="KW-0408">Iron</keyword>
<evidence type="ECO:0000256" key="4">
    <source>
        <dbReference type="ARBA" id="ARBA00023004"/>
    </source>
</evidence>
<dbReference type="AlphaFoldDB" id="A0A4Z0BW20"/>
<keyword evidence="9" id="KW-1185">Reference proteome</keyword>
<keyword evidence="2" id="KW-0479">Metal-binding</keyword>
<dbReference type="OrthoDB" id="9767869at2"/>
<evidence type="ECO:0000256" key="5">
    <source>
        <dbReference type="ARBA" id="ARBA00023014"/>
    </source>
</evidence>
<dbReference type="Gene3D" id="3.50.50.60">
    <property type="entry name" value="FAD/NAD(P)-binding domain"/>
    <property type="match status" value="1"/>
</dbReference>
<dbReference type="PANTHER" id="PTHR13847:SF281">
    <property type="entry name" value="FAD DEPENDENT OXIDOREDUCTASE DOMAIN-CONTAINING PROTEIN"/>
    <property type="match status" value="1"/>
</dbReference>
<dbReference type="GO" id="GO:0016020">
    <property type="term" value="C:membrane"/>
    <property type="evidence" value="ECO:0007669"/>
    <property type="project" value="InterPro"/>
</dbReference>
<dbReference type="InterPro" id="IPR005805">
    <property type="entry name" value="Rieske_Fe-S_prot_C"/>
</dbReference>
<evidence type="ECO:0000256" key="2">
    <source>
        <dbReference type="ARBA" id="ARBA00022723"/>
    </source>
</evidence>
<protein>
    <submittedName>
        <fullName evidence="8">FAD-dependent oxidoreductase</fullName>
    </submittedName>
</protein>
<keyword evidence="3" id="KW-0560">Oxidoreductase</keyword>
<dbReference type="Pfam" id="PF00355">
    <property type="entry name" value="Rieske"/>
    <property type="match status" value="1"/>
</dbReference>
<evidence type="ECO:0000256" key="3">
    <source>
        <dbReference type="ARBA" id="ARBA00023002"/>
    </source>
</evidence>
<keyword evidence="1" id="KW-0001">2Fe-2S</keyword>
<dbReference type="GO" id="GO:0005737">
    <property type="term" value="C:cytoplasm"/>
    <property type="evidence" value="ECO:0007669"/>
    <property type="project" value="TreeGrafter"/>
</dbReference>
<dbReference type="PROSITE" id="PS51296">
    <property type="entry name" value="RIESKE"/>
    <property type="match status" value="1"/>
</dbReference>
<comment type="caution">
    <text evidence="8">The sequence shown here is derived from an EMBL/GenBank/DDBJ whole genome shotgun (WGS) entry which is preliminary data.</text>
</comment>
<dbReference type="InterPro" id="IPR036188">
    <property type="entry name" value="FAD/NAD-bd_sf"/>
</dbReference>
<dbReference type="SUPFAM" id="SSF50022">
    <property type="entry name" value="ISP domain"/>
    <property type="match status" value="1"/>
</dbReference>
<dbReference type="Pfam" id="PF01266">
    <property type="entry name" value="DAO"/>
    <property type="match status" value="1"/>
</dbReference>
<dbReference type="GO" id="GO:0016491">
    <property type="term" value="F:oxidoreductase activity"/>
    <property type="evidence" value="ECO:0007669"/>
    <property type="project" value="UniProtKB-KW"/>
</dbReference>
<dbReference type="InterPro" id="IPR017941">
    <property type="entry name" value="Rieske_2Fe-2S"/>
</dbReference>
<dbReference type="PANTHER" id="PTHR13847">
    <property type="entry name" value="SARCOSINE DEHYDROGENASE-RELATED"/>
    <property type="match status" value="1"/>
</dbReference>
<reference evidence="8 9" key="1">
    <citation type="submission" date="2019-03" db="EMBL/GenBank/DDBJ databases">
        <title>Ramlibacter henchirensis DSM 14656, whole genome shotgun sequence.</title>
        <authorList>
            <person name="Zhang X."/>
            <person name="Feng G."/>
            <person name="Zhu H."/>
        </authorList>
    </citation>
    <scope>NUCLEOTIDE SEQUENCE [LARGE SCALE GENOMIC DNA]</scope>
    <source>
        <strain evidence="8 9">DSM 14656</strain>
    </source>
</reference>
<dbReference type="InterPro" id="IPR006076">
    <property type="entry name" value="FAD-dep_OxRdtase"/>
</dbReference>
<feature type="domain" description="Rieske" evidence="7">
    <location>
        <begin position="423"/>
        <end position="513"/>
    </location>
</feature>
<proteinExistence type="predicted"/>
<dbReference type="Gene3D" id="3.30.9.10">
    <property type="entry name" value="D-Amino Acid Oxidase, subunit A, domain 2"/>
    <property type="match status" value="1"/>
</dbReference>
<name>A0A4Z0BW20_9BURK</name>
<evidence type="ECO:0000313" key="9">
    <source>
        <dbReference type="Proteomes" id="UP000298180"/>
    </source>
</evidence>
<dbReference type="SUPFAM" id="SSF51905">
    <property type="entry name" value="FAD/NAD(P)-binding domain"/>
    <property type="match status" value="1"/>
</dbReference>
<organism evidence="8 9">
    <name type="scientific">Ramlibacter henchirensis</name>
    <dbReference type="NCBI Taxonomy" id="204072"/>
    <lineage>
        <taxon>Bacteria</taxon>
        <taxon>Pseudomonadati</taxon>
        <taxon>Pseudomonadota</taxon>
        <taxon>Betaproteobacteria</taxon>
        <taxon>Burkholderiales</taxon>
        <taxon>Comamonadaceae</taxon>
        <taxon>Ramlibacter</taxon>
    </lineage>
</organism>
<dbReference type="EMBL" id="SMLM01000002">
    <property type="protein sequence ID" value="TFZ03091.1"/>
    <property type="molecule type" value="Genomic_DNA"/>
</dbReference>
<dbReference type="GO" id="GO:0046872">
    <property type="term" value="F:metal ion binding"/>
    <property type="evidence" value="ECO:0007669"/>
    <property type="project" value="UniProtKB-KW"/>
</dbReference>
<evidence type="ECO:0000256" key="6">
    <source>
        <dbReference type="ARBA" id="ARBA00023157"/>
    </source>
</evidence>
<dbReference type="PRINTS" id="PR00162">
    <property type="entry name" value="RIESKE"/>
</dbReference>
<keyword evidence="5" id="KW-0411">Iron-sulfur</keyword>